<name>A0AAD1TJG3_PELCU</name>
<dbReference type="InterPro" id="IPR004244">
    <property type="entry name" value="Transposase_22"/>
</dbReference>
<dbReference type="EMBL" id="OW240923">
    <property type="protein sequence ID" value="CAH2326084.1"/>
    <property type="molecule type" value="Genomic_DNA"/>
</dbReference>
<organism evidence="2 3">
    <name type="scientific">Pelobates cultripes</name>
    <name type="common">Western spadefoot toad</name>
    <dbReference type="NCBI Taxonomy" id="61616"/>
    <lineage>
        <taxon>Eukaryota</taxon>
        <taxon>Metazoa</taxon>
        <taxon>Chordata</taxon>
        <taxon>Craniata</taxon>
        <taxon>Vertebrata</taxon>
        <taxon>Euteleostomi</taxon>
        <taxon>Amphibia</taxon>
        <taxon>Batrachia</taxon>
        <taxon>Anura</taxon>
        <taxon>Pelobatoidea</taxon>
        <taxon>Pelobatidae</taxon>
        <taxon>Pelobates</taxon>
    </lineage>
</organism>
<dbReference type="AlphaFoldDB" id="A0AAD1TJG3"/>
<feature type="region of interest" description="Disordered" evidence="1">
    <location>
        <begin position="13"/>
        <end position="46"/>
    </location>
</feature>
<feature type="compositionally biased region" description="Polar residues" evidence="1">
    <location>
        <begin position="29"/>
        <end position="38"/>
    </location>
</feature>
<evidence type="ECO:0000313" key="2">
    <source>
        <dbReference type="EMBL" id="CAH2326084.1"/>
    </source>
</evidence>
<evidence type="ECO:0000313" key="3">
    <source>
        <dbReference type="Proteomes" id="UP001295444"/>
    </source>
</evidence>
<dbReference type="InterPro" id="IPR042566">
    <property type="entry name" value="L1_C"/>
</dbReference>
<evidence type="ECO:0000256" key="1">
    <source>
        <dbReference type="SAM" id="MobiDB-lite"/>
    </source>
</evidence>
<feature type="region of interest" description="Disordered" evidence="1">
    <location>
        <begin position="296"/>
        <end position="317"/>
    </location>
</feature>
<keyword evidence="3" id="KW-1185">Reference proteome</keyword>
<proteinExistence type="predicted"/>
<accession>A0AAD1TJG3</accession>
<protein>
    <submittedName>
        <fullName evidence="2">Uncharacterized protein</fullName>
    </submittedName>
</protein>
<sequence length="317" mass="35146">MADVFHTMGMESLSASEDEYLSDMPTPTPQRKQQTVPPRQSEPPLATKADLTGMVTDLKVFFTAELAGLKTELSTLTGRMRATEDAVQDLRVQQDATTKKTLELTTSCSQLNARVGQLEDMAQQRNVKVRGIPDTVTADELPFLIKRLLQTALPPKQAKGLTLDSLFRIPGCPNNASARDVIMSFKSRSDKDGFLRAVRSQTPYVFEDLTLHFYQDLSRQTLQWRATLKETTTQLRAADIPYKWGYPRTLIATQDGQNHKLTAPEEAPRFLQALGIRPVAGAKRNTTHRWDVANITPFTPSESTAPAGSSTMHPSGS</sequence>
<dbReference type="Proteomes" id="UP001295444">
    <property type="component" value="Chromosome 12"/>
</dbReference>
<reference evidence="2" key="1">
    <citation type="submission" date="2022-03" db="EMBL/GenBank/DDBJ databases">
        <authorList>
            <person name="Alioto T."/>
            <person name="Alioto T."/>
            <person name="Gomez Garrido J."/>
        </authorList>
    </citation>
    <scope>NUCLEOTIDE SEQUENCE</scope>
</reference>
<dbReference type="Gene3D" id="3.30.250.20">
    <property type="entry name" value="L1 transposable element, C-terminal domain"/>
    <property type="match status" value="1"/>
</dbReference>
<dbReference type="PANTHER" id="PTHR11505">
    <property type="entry name" value="L1 TRANSPOSABLE ELEMENT-RELATED"/>
    <property type="match status" value="1"/>
</dbReference>
<gene>
    <name evidence="2" type="ORF">PECUL_23A004266</name>
</gene>